<dbReference type="InterPro" id="IPR007487">
    <property type="entry name" value="ABC_transpt-TYRBP-like"/>
</dbReference>
<dbReference type="InterPro" id="IPR000160">
    <property type="entry name" value="GGDEF_dom"/>
</dbReference>
<proteinExistence type="predicted"/>
<dbReference type="NCBIfam" id="TIGR00254">
    <property type="entry name" value="GGDEF"/>
    <property type="match status" value="1"/>
</dbReference>
<dbReference type="PANTHER" id="PTHR44757">
    <property type="entry name" value="DIGUANYLATE CYCLASE DGCP"/>
    <property type="match status" value="1"/>
</dbReference>
<dbReference type="InterPro" id="IPR052155">
    <property type="entry name" value="Biofilm_reg_signaling"/>
</dbReference>
<dbReference type="AlphaFoldDB" id="A0A923LRP2"/>
<protein>
    <submittedName>
        <fullName evidence="3">Diguanylate cyclase</fullName>
    </submittedName>
</protein>
<keyword evidence="1" id="KW-0472">Membrane</keyword>
<dbReference type="InterPro" id="IPR043128">
    <property type="entry name" value="Rev_trsase/Diguanyl_cyclase"/>
</dbReference>
<dbReference type="PROSITE" id="PS50887">
    <property type="entry name" value="GGDEF"/>
    <property type="match status" value="1"/>
</dbReference>
<evidence type="ECO:0000313" key="4">
    <source>
        <dbReference type="Proteomes" id="UP000606720"/>
    </source>
</evidence>
<dbReference type="RefSeq" id="WP_186867682.1">
    <property type="nucleotide sequence ID" value="NZ_JACOPH010000016.1"/>
</dbReference>
<dbReference type="PANTHER" id="PTHR44757:SF2">
    <property type="entry name" value="BIOFILM ARCHITECTURE MAINTENANCE PROTEIN MBAA"/>
    <property type="match status" value="1"/>
</dbReference>
<dbReference type="SUPFAM" id="SSF55073">
    <property type="entry name" value="Nucleotide cyclase"/>
    <property type="match status" value="1"/>
</dbReference>
<evidence type="ECO:0000313" key="3">
    <source>
        <dbReference type="EMBL" id="MBC5715272.1"/>
    </source>
</evidence>
<name>A0A923LRP2_9FIRM</name>
<keyword evidence="1" id="KW-0812">Transmembrane</keyword>
<reference evidence="3" key="1">
    <citation type="submission" date="2020-08" db="EMBL/GenBank/DDBJ databases">
        <title>Genome public.</title>
        <authorList>
            <person name="Liu C."/>
            <person name="Sun Q."/>
        </authorList>
    </citation>
    <scope>NUCLEOTIDE SEQUENCE</scope>
    <source>
        <strain evidence="3">BX1005</strain>
    </source>
</reference>
<evidence type="ECO:0000259" key="2">
    <source>
        <dbReference type="PROSITE" id="PS50887"/>
    </source>
</evidence>
<dbReference type="SMART" id="SM00267">
    <property type="entry name" value="GGDEF"/>
    <property type="match status" value="1"/>
</dbReference>
<dbReference type="Gene3D" id="3.30.70.270">
    <property type="match status" value="1"/>
</dbReference>
<dbReference type="EMBL" id="JACOPH010000016">
    <property type="protein sequence ID" value="MBC5715272.1"/>
    <property type="molecule type" value="Genomic_DNA"/>
</dbReference>
<comment type="caution">
    <text evidence="3">The sequence shown here is derived from an EMBL/GenBank/DDBJ whole genome shotgun (WGS) entry which is preliminary data.</text>
</comment>
<feature type="domain" description="GGDEF" evidence="2">
    <location>
        <begin position="392"/>
        <end position="524"/>
    </location>
</feature>
<organism evidence="3 4">
    <name type="scientific">Roseburia zhanii</name>
    <dbReference type="NCBI Taxonomy" id="2763064"/>
    <lineage>
        <taxon>Bacteria</taxon>
        <taxon>Bacillati</taxon>
        <taxon>Bacillota</taxon>
        <taxon>Clostridia</taxon>
        <taxon>Lachnospirales</taxon>
        <taxon>Lachnospiraceae</taxon>
        <taxon>Roseburia</taxon>
    </lineage>
</organism>
<evidence type="ECO:0000256" key="1">
    <source>
        <dbReference type="SAM" id="Phobius"/>
    </source>
</evidence>
<dbReference type="Proteomes" id="UP000606720">
    <property type="component" value="Unassembled WGS sequence"/>
</dbReference>
<dbReference type="InterPro" id="IPR029787">
    <property type="entry name" value="Nucleotide_cyclase"/>
</dbReference>
<sequence>MAGFQKEEKRVLFISSYSYAWETVPQQIEGIQEALSDEASIDYKFMDTKNLTSEESSELFYQSMRQYLSEVDAYDGVIVGDDAAFLFALDHQQELFSDIPIIFEGVNDLQKAAEASAQPLITGVAESLSYENTIKIATELYPDAKEIVGVLDDTITGESERREFYSFADKFPDYRFSEINAAAYSREELAEKVAGYDESTILIYIMCSMDKNGHVYNGNDGVALVSENADIPTFSIVSIGMGSGVLGGEIVSQKQMGYLAAQMLKQYFHGKNIRDIKMIAEPPWQFCFDENVMRRFDIRDSQMPENSEYVNHRETFTERNKQMIQIAAIIVTVLTLLILMLAFDNLKRRRLYEALEKAKTGLEHAASYDVLTGLKNRGMFMKKLQQKIEKGDEFGIILFDLDNFKHINDSLGHNNGDVVLKEIARRSVELEDFVFEVYRLAGDEFTAIVSSNQSGIVREYAESVQGIFKKTFVLEDKEYMLHSSIGIAMCPKDGKTPKEVVAAADAAMYRVKNAGKDDIAFYEERHSK</sequence>
<dbReference type="Pfam" id="PF04392">
    <property type="entry name" value="ABC_sub_bind"/>
    <property type="match status" value="1"/>
</dbReference>
<dbReference type="Gene3D" id="3.40.50.2300">
    <property type="match status" value="2"/>
</dbReference>
<keyword evidence="4" id="KW-1185">Reference proteome</keyword>
<accession>A0A923LRP2</accession>
<feature type="transmembrane region" description="Helical" evidence="1">
    <location>
        <begin position="323"/>
        <end position="343"/>
    </location>
</feature>
<dbReference type="CDD" id="cd01949">
    <property type="entry name" value="GGDEF"/>
    <property type="match status" value="1"/>
</dbReference>
<dbReference type="Pfam" id="PF00990">
    <property type="entry name" value="GGDEF"/>
    <property type="match status" value="1"/>
</dbReference>
<gene>
    <name evidence="3" type="ORF">H8S17_13870</name>
</gene>
<keyword evidence="1" id="KW-1133">Transmembrane helix</keyword>